<name>A0A3S8RA43_9FLAO</name>
<reference evidence="2 3" key="1">
    <citation type="submission" date="2018-09" db="EMBL/GenBank/DDBJ databases">
        <title>Insights into the microbiota of Asian seabass (Lates calcarifer) with tenacibaculosis symptoms and description of sp. nov. Tenacibaculum singaporense.</title>
        <authorList>
            <person name="Miyake S."/>
            <person name="Soh M."/>
            <person name="Azman M.N."/>
            <person name="Ngoh S.Y."/>
            <person name="Orban L."/>
        </authorList>
    </citation>
    <scope>NUCLEOTIDE SEQUENCE [LARGE SCALE GENOMIC DNA]</scope>
    <source>
        <strain evidence="2 3">DSM 106434</strain>
    </source>
</reference>
<keyword evidence="1" id="KW-1133">Transmembrane helix</keyword>
<sequence>MKKPLIVGVVNLVFTLLLFMLLISFGKEESVFLLLLIFLLILLGIILSTLGWLVGFKYLKSKLISRTAFLFSLFLNSFFPLIILILILSNLKDVLRLF</sequence>
<keyword evidence="1" id="KW-0812">Transmembrane</keyword>
<feature type="transmembrane region" description="Helical" evidence="1">
    <location>
        <begin position="68"/>
        <end position="88"/>
    </location>
</feature>
<accession>A0A3S8RA43</accession>
<dbReference type="EMBL" id="CP032548">
    <property type="protein sequence ID" value="AZJ36640.1"/>
    <property type="molecule type" value="Genomic_DNA"/>
</dbReference>
<keyword evidence="1" id="KW-0472">Membrane</keyword>
<dbReference type="KEGG" id="tsig:D6T69_14305"/>
<keyword evidence="3" id="KW-1185">Reference proteome</keyword>
<dbReference type="AlphaFoldDB" id="A0A3S8RA43"/>
<dbReference type="Proteomes" id="UP000274593">
    <property type="component" value="Chromosome"/>
</dbReference>
<gene>
    <name evidence="2" type="ORF">D6T69_14305</name>
</gene>
<proteinExistence type="predicted"/>
<feature type="transmembrane region" description="Helical" evidence="1">
    <location>
        <begin position="31"/>
        <end position="56"/>
    </location>
</feature>
<protein>
    <submittedName>
        <fullName evidence="2">Uncharacterized protein</fullName>
    </submittedName>
</protein>
<feature type="transmembrane region" description="Helical" evidence="1">
    <location>
        <begin position="5"/>
        <end position="25"/>
    </location>
</feature>
<evidence type="ECO:0000313" key="3">
    <source>
        <dbReference type="Proteomes" id="UP000274593"/>
    </source>
</evidence>
<evidence type="ECO:0000256" key="1">
    <source>
        <dbReference type="SAM" id="Phobius"/>
    </source>
</evidence>
<organism evidence="2 3">
    <name type="scientific">Tenacibaculum singaporense</name>
    <dbReference type="NCBI Taxonomy" id="2358479"/>
    <lineage>
        <taxon>Bacteria</taxon>
        <taxon>Pseudomonadati</taxon>
        <taxon>Bacteroidota</taxon>
        <taxon>Flavobacteriia</taxon>
        <taxon>Flavobacteriales</taxon>
        <taxon>Flavobacteriaceae</taxon>
        <taxon>Tenacibaculum</taxon>
    </lineage>
</organism>
<evidence type="ECO:0000313" key="2">
    <source>
        <dbReference type="EMBL" id="AZJ36640.1"/>
    </source>
</evidence>